<sequence>MVKPRDFFMSIRMLFIAFFSFLVVACGGSGSSLDSTREEITIASYQSPCYGESQRLCLVRLEFGDEELFYEEIEDFNHVWGHTYELSVLVTKLDEPAEDGSDVSYSLDEVLSRVEDEIATEYAYEEVELLESTFTVDNDIYYFLGQPFECATDVDCDGLVDMNNSGGLVNVTFEYLGAGEIALIAWD</sequence>
<name>A0ABY1WQS9_9GAMM</name>
<feature type="domain" description="DUF4377" evidence="1">
    <location>
        <begin position="41"/>
        <end position="113"/>
    </location>
</feature>
<dbReference type="Proteomes" id="UP000292544">
    <property type="component" value="Unassembled WGS sequence"/>
</dbReference>
<dbReference type="Pfam" id="PF14302">
    <property type="entry name" value="DUF4377"/>
    <property type="match status" value="1"/>
</dbReference>
<dbReference type="InterPro" id="IPR025485">
    <property type="entry name" value="DUF4377"/>
</dbReference>
<evidence type="ECO:0000313" key="3">
    <source>
        <dbReference type="Proteomes" id="UP000292544"/>
    </source>
</evidence>
<evidence type="ECO:0000313" key="2">
    <source>
        <dbReference type="EMBL" id="TAA47064.1"/>
    </source>
</evidence>
<reference evidence="3" key="1">
    <citation type="submission" date="2019-02" db="EMBL/GenBank/DDBJ databases">
        <title>Draft genome sequence of Muricauda sp. 176CP4-71.</title>
        <authorList>
            <person name="Park J.-S."/>
        </authorList>
    </citation>
    <scope>NUCLEOTIDE SEQUENCE [LARGE SCALE GENOMIC DNA]</scope>
    <source>
        <strain evidence="3">176GS2-150</strain>
    </source>
</reference>
<gene>
    <name evidence="2" type="ORF">EXY25_07405</name>
</gene>
<organism evidence="2 3">
    <name type="scientific">Corallincola spongiicola</name>
    <dbReference type="NCBI Taxonomy" id="2520508"/>
    <lineage>
        <taxon>Bacteria</taxon>
        <taxon>Pseudomonadati</taxon>
        <taxon>Pseudomonadota</taxon>
        <taxon>Gammaproteobacteria</taxon>
        <taxon>Alteromonadales</taxon>
        <taxon>Psychromonadaceae</taxon>
        <taxon>Corallincola</taxon>
    </lineage>
</organism>
<accession>A0ABY1WQS9</accession>
<dbReference type="PROSITE" id="PS51257">
    <property type="entry name" value="PROKAR_LIPOPROTEIN"/>
    <property type="match status" value="1"/>
</dbReference>
<dbReference type="EMBL" id="SHLY01000002">
    <property type="protein sequence ID" value="TAA47064.1"/>
    <property type="molecule type" value="Genomic_DNA"/>
</dbReference>
<keyword evidence="3" id="KW-1185">Reference proteome</keyword>
<comment type="caution">
    <text evidence="2">The sequence shown here is derived from an EMBL/GenBank/DDBJ whole genome shotgun (WGS) entry which is preliminary data.</text>
</comment>
<protein>
    <submittedName>
        <fullName evidence="2">DUF4377 domain-containing protein</fullName>
    </submittedName>
</protein>
<proteinExistence type="predicted"/>
<evidence type="ECO:0000259" key="1">
    <source>
        <dbReference type="Pfam" id="PF14302"/>
    </source>
</evidence>